<dbReference type="GO" id="GO:0005737">
    <property type="term" value="C:cytoplasm"/>
    <property type="evidence" value="ECO:0007669"/>
    <property type="project" value="TreeGrafter"/>
</dbReference>
<organism evidence="8 9">
    <name type="scientific">Candidatus Kaiserbacteria bacterium RIFCSPLOWO2_01_FULL_54_20</name>
    <dbReference type="NCBI Taxonomy" id="1798513"/>
    <lineage>
        <taxon>Bacteria</taxon>
        <taxon>Candidatus Kaiseribacteriota</taxon>
    </lineage>
</organism>
<dbReference type="GO" id="GO:0005524">
    <property type="term" value="F:ATP binding"/>
    <property type="evidence" value="ECO:0007669"/>
    <property type="project" value="UniProtKB-KW"/>
</dbReference>
<keyword evidence="7" id="KW-0315">Glutamine amidotransferase</keyword>
<keyword evidence="4" id="KW-0658">Purine biosynthesis</keyword>
<reference evidence="8 9" key="1">
    <citation type="journal article" date="2016" name="Nat. Commun.">
        <title>Thousands of microbial genomes shed light on interconnected biogeochemical processes in an aquifer system.</title>
        <authorList>
            <person name="Anantharaman K."/>
            <person name="Brown C.T."/>
            <person name="Hug L.A."/>
            <person name="Sharon I."/>
            <person name="Castelle C.J."/>
            <person name="Probst A.J."/>
            <person name="Thomas B.C."/>
            <person name="Singh A."/>
            <person name="Wilkins M.J."/>
            <person name="Karaoz U."/>
            <person name="Brodie E.L."/>
            <person name="Williams K.H."/>
            <person name="Hubbard S.S."/>
            <person name="Banfield J.F."/>
        </authorList>
    </citation>
    <scope>NUCLEOTIDE SEQUENCE [LARGE SCALE GENOMIC DNA]</scope>
</reference>
<evidence type="ECO:0000256" key="3">
    <source>
        <dbReference type="ARBA" id="ARBA00022741"/>
    </source>
</evidence>
<dbReference type="Pfam" id="PF13507">
    <property type="entry name" value="GATase_5"/>
    <property type="match status" value="1"/>
</dbReference>
<evidence type="ECO:0000256" key="2">
    <source>
        <dbReference type="ARBA" id="ARBA00022598"/>
    </source>
</evidence>
<accession>A0A1F6EJ97</accession>
<evidence type="ECO:0000256" key="4">
    <source>
        <dbReference type="ARBA" id="ARBA00022755"/>
    </source>
</evidence>
<proteinExistence type="predicted"/>
<dbReference type="AlphaFoldDB" id="A0A1F6EJ97"/>
<dbReference type="GO" id="GO:0016787">
    <property type="term" value="F:hydrolase activity"/>
    <property type="evidence" value="ECO:0007669"/>
    <property type="project" value="UniProtKB-KW"/>
</dbReference>
<dbReference type="PANTHER" id="PTHR10099:SF1">
    <property type="entry name" value="PHOSPHORIBOSYLFORMYLGLYCINAMIDINE SYNTHASE"/>
    <property type="match status" value="1"/>
</dbReference>
<dbReference type="PIRSF" id="PIRSF001586">
    <property type="entry name" value="FGAM_synth_I"/>
    <property type="match status" value="1"/>
</dbReference>
<dbReference type="Gene3D" id="3.40.50.880">
    <property type="match status" value="1"/>
</dbReference>
<keyword evidence="1" id="KW-0963">Cytoplasm</keyword>
<keyword evidence="3" id="KW-0547">Nucleotide-binding</keyword>
<dbReference type="GO" id="GO:0004642">
    <property type="term" value="F:phosphoribosylformylglycinamidine synthase activity"/>
    <property type="evidence" value="ECO:0007669"/>
    <property type="project" value="InterPro"/>
</dbReference>
<evidence type="ECO:0000313" key="9">
    <source>
        <dbReference type="Proteomes" id="UP000178427"/>
    </source>
</evidence>
<evidence type="ECO:0000256" key="1">
    <source>
        <dbReference type="ARBA" id="ARBA00022490"/>
    </source>
</evidence>
<keyword evidence="6" id="KW-0067">ATP-binding</keyword>
<evidence type="ECO:0000256" key="6">
    <source>
        <dbReference type="ARBA" id="ARBA00022840"/>
    </source>
</evidence>
<dbReference type="SMART" id="SM01211">
    <property type="entry name" value="GATase_5"/>
    <property type="match status" value="1"/>
</dbReference>
<evidence type="ECO:0000256" key="5">
    <source>
        <dbReference type="ARBA" id="ARBA00022801"/>
    </source>
</evidence>
<keyword evidence="2" id="KW-0436">Ligase</keyword>
<dbReference type="PROSITE" id="PS51273">
    <property type="entry name" value="GATASE_TYPE_1"/>
    <property type="match status" value="1"/>
</dbReference>
<gene>
    <name evidence="8" type="ORF">A3A40_00655</name>
</gene>
<sequence>MKKPHVIIFSGYGLNTEDETKAAFESVGATADIIHLNDIIAKPAVLKKAQIIVFGGGFSYGDHAGAGKAYGNRVRGHLGKAIEEFLARDTLMLGICNGFQIITSAGIVPGALVANDVPRYNARWVDLEVQSESPWLRGIKTLSIPIAHGEGKYFASPETLSNLKKSGAIALKYAEGETSKHFDMPANPNGSLENIAGIIGYGGRVLGLMPHPERAVRFTQLPHWTYLREGYIRQGKTLPYETLPYEGPGLQLFRNAVQYFHGK</sequence>
<dbReference type="PANTHER" id="PTHR10099">
    <property type="entry name" value="PHOSPHORIBOSYLFORMYLGLYCINAMIDINE SYNTHASE"/>
    <property type="match status" value="1"/>
</dbReference>
<dbReference type="InterPro" id="IPR029062">
    <property type="entry name" value="Class_I_gatase-like"/>
</dbReference>
<dbReference type="InterPro" id="IPR010075">
    <property type="entry name" value="PRibForGlyAmidine_synth_PurQ"/>
</dbReference>
<evidence type="ECO:0000256" key="7">
    <source>
        <dbReference type="ARBA" id="ARBA00022962"/>
    </source>
</evidence>
<keyword evidence="5" id="KW-0378">Hydrolase</keyword>
<protein>
    <submittedName>
        <fullName evidence="8">Uncharacterized protein</fullName>
    </submittedName>
</protein>
<evidence type="ECO:0000313" key="8">
    <source>
        <dbReference type="EMBL" id="OGG73704.1"/>
    </source>
</evidence>
<comment type="caution">
    <text evidence="8">The sequence shown here is derived from an EMBL/GenBank/DDBJ whole genome shotgun (WGS) entry which is preliminary data.</text>
</comment>
<dbReference type="Proteomes" id="UP000178427">
    <property type="component" value="Unassembled WGS sequence"/>
</dbReference>
<dbReference type="EMBL" id="MFMA01000045">
    <property type="protein sequence ID" value="OGG73704.1"/>
    <property type="molecule type" value="Genomic_DNA"/>
</dbReference>
<dbReference type="GO" id="GO:0006189">
    <property type="term" value="P:'de novo' IMP biosynthetic process"/>
    <property type="evidence" value="ECO:0007669"/>
    <property type="project" value="InterPro"/>
</dbReference>
<dbReference type="SUPFAM" id="SSF52317">
    <property type="entry name" value="Class I glutamine amidotransferase-like"/>
    <property type="match status" value="1"/>
</dbReference>
<name>A0A1F6EJ97_9BACT</name>
<dbReference type="STRING" id="1798513.A3A40_00655"/>